<protein>
    <recommendedName>
        <fullName evidence="5">Trafficking protein particle complex subunit 11 C-terminal domain-containing protein</fullName>
    </recommendedName>
</protein>
<dbReference type="EMBL" id="CVMV01000016">
    <property type="protein sequence ID" value="CRG93516.1"/>
    <property type="molecule type" value="Genomic_DNA"/>
</dbReference>
<dbReference type="GeneID" id="39729748"/>
<organism evidence="3 4">
    <name type="scientific">Plasmodium gallinaceum</name>
    <dbReference type="NCBI Taxonomy" id="5849"/>
    <lineage>
        <taxon>Eukaryota</taxon>
        <taxon>Sar</taxon>
        <taxon>Alveolata</taxon>
        <taxon>Apicomplexa</taxon>
        <taxon>Aconoidasida</taxon>
        <taxon>Haemosporida</taxon>
        <taxon>Plasmodiidae</taxon>
        <taxon>Plasmodium</taxon>
        <taxon>Plasmodium (Haemamoeba)</taxon>
    </lineage>
</organism>
<evidence type="ECO:0000256" key="1">
    <source>
        <dbReference type="SAM" id="MobiDB-lite"/>
    </source>
</evidence>
<dbReference type="Proteomes" id="UP000220797">
    <property type="component" value="Unassembled WGS sequence"/>
</dbReference>
<keyword evidence="2" id="KW-0472">Membrane</keyword>
<keyword evidence="2" id="KW-0812">Transmembrane</keyword>
<evidence type="ECO:0000313" key="4">
    <source>
        <dbReference type="Proteomes" id="UP000220797"/>
    </source>
</evidence>
<evidence type="ECO:0000256" key="2">
    <source>
        <dbReference type="SAM" id="Phobius"/>
    </source>
</evidence>
<accession>A0A1J1GMD3</accession>
<feature type="compositionally biased region" description="Acidic residues" evidence="1">
    <location>
        <begin position="1089"/>
        <end position="1119"/>
    </location>
</feature>
<feature type="transmembrane region" description="Helical" evidence="2">
    <location>
        <begin position="506"/>
        <end position="522"/>
    </location>
</feature>
<comment type="caution">
    <text evidence="3">The sequence shown here is derived from an EMBL/GenBank/DDBJ whole genome shotgun (WGS) entry which is preliminary data.</text>
</comment>
<evidence type="ECO:0008006" key="5">
    <source>
        <dbReference type="Google" id="ProtNLM"/>
    </source>
</evidence>
<keyword evidence="2" id="KW-1133">Transmembrane helix</keyword>
<dbReference type="OMA" id="QYKEMEL"/>
<dbReference type="RefSeq" id="XP_028526338.1">
    <property type="nucleotide sequence ID" value="XM_028674737.1"/>
</dbReference>
<dbReference type="OrthoDB" id="371916at2759"/>
<keyword evidence="4" id="KW-1185">Reference proteome</keyword>
<reference evidence="3" key="1">
    <citation type="submission" date="2015-04" db="EMBL/GenBank/DDBJ databases">
        <authorList>
            <consortium name="Pathogen Informatics"/>
        </authorList>
    </citation>
    <scope>NUCLEOTIDE SEQUENCE [LARGE SCALE GENOMIC DNA]</scope>
    <source>
        <strain evidence="3">8A</strain>
    </source>
</reference>
<gene>
    <name evidence="3" type="ORF">PGAL8A_00122300</name>
</gene>
<evidence type="ECO:0000313" key="3">
    <source>
        <dbReference type="EMBL" id="CRG93516.1"/>
    </source>
</evidence>
<name>A0A1J1GMD3_PLAGA</name>
<sequence>MELYQEEVYDRANININVIINDNIKEVIIKNLKNNIKDKNIRINSYDYSSINKINYFIKDSINSENNMLHFWIKKIKIIASVIIFCIDWQNIINGDKNDLNKECPIEKSIKDMKEDNEENENNDEINLNEENTNDEILISKVLNKCSIQNVEFMNEINNDLIKKIDEINKIIMKRKKMCKIILLVILPENTKNTEEYIKHITLLNSQNINAIFITLGLKEIHNKIKKLENLLKDCINSFFKQYIVSYESKSSKNLICFFNYNFKKAYILEMLEKYDESMKIYVNLCKIFYENIGKKLFSDIVKFFEYVIFFNSISIRMIYIYLHFKDVKKSIHHIYTHNKIIFLALMNKKFTYEKNDKLLEIINVFNITCSHDFVNYIKYSALDDVKHKKTMILNEDCLSELVYILYDRIIKEYLYYNLLSCVYFYFYRIIKNININIHDVAVYGLYCCFCIHYKIKALKKRKKLINEFRNIKLDTYFKIASISHLHDFILNFLIEIFHIISINNIYNLSVIIIYFLCMIYFEKKNYIFCLYLLLQFFNHKDPFFILSSFDTVILKEEKCDINDFYTSLEKFKEEKTYLRNRRGNYYGCLILLVVNSLGFLLNHEKIITNIDKNILNNEKFNIVHYENLFINICFEYLNILISNNNQREQIEFTEFITSYFKFINKDFFFHKELDISISNIFMNLYYLIDENNLKIFLKIKNKSYTNFILFPFIGISINNKLSYFKLTFSNIYEDIFFSYAEKVSYENIDELFLIDYLSKEKRLNHENSCINDQNVINKQSVKNSEKLFLDKENLISLFLCNKKGNEIDINHVELYLHIYNQIIKIKINKIFTYCLRKEYLEKLNILEEKISIKTNNNIYLDHNDTKNNLNIVSDSLVLKNSFGEFNPKENDILNEKSIINNINYVDLKNVNQDDNIVFEIRNSNEINKADFYKLKKGIYLNKYKNKIIFNKNKYFYKNILIKYVNYFVYSNNNILYLGEYNISYIFIKCSKYIQNFELYFSFITEDIENLNFYLLTKNSNIIGVQKIKSGEKVKFTVDKKICKFFQKRNNITSCSNYVNTNKKTLKNKLYKKDINYMHTTCENVNNDNDNDDNDDDDDDDDEDEDDDEDDEEDEDEDNYSSYNEYSYDKNKNINSMKNVSSVSIKNNEIDEFIIDRTFHKLLTDDLNKEMDELLEKKENDLFFFEIKLNKRKRNIEKKLKKLYGKSNFCNECYISYNIRKEKKNRNKIFSFYSNQEEKLICIPFLIYPKNSKNSKNINVNFEFFFKSVYFKDTLKYSMIYYIEPSIITMVTKMKVLNDKKKMNENTGDDYINKMVNNNETCKLLKNHSKEKNYNIDTLNDNKNQKIYNDLNYYYIYIYNNNINSIAIKNITGRKLNDIIQVKYKSTYCDLIKTSNENININYQFNYKNLLFPFNKIFKEVTFVYSIKLPYNDLEDVKEINFIKEQKKSKIKIELIYSKIVRYNETFIVESVITNETNITEEVVIFLYDNQKRRKKAYHDKNNLERTKQNRKIQDVKKKKIHEHKNTFGSSSEFSFSDDLENLIDHDYSLSVDEDDNYKKDYIITGVKIMKNILLPYQTIRLKWAFIAFTYGNIKLPNVLIKRKTKIKNNINVFSSPNIELFVI</sequence>
<proteinExistence type="predicted"/>
<feature type="region of interest" description="Disordered" evidence="1">
    <location>
        <begin position="1082"/>
        <end position="1128"/>
    </location>
</feature>
<dbReference type="VEuPathDB" id="PlasmoDB:PGAL8A_00122300"/>
<feature type="transmembrane region" description="Helical" evidence="2">
    <location>
        <begin position="584"/>
        <end position="602"/>
    </location>
</feature>